<keyword evidence="2" id="KW-1185">Reference proteome</keyword>
<dbReference type="KEGG" id="saci:Sinac_3750"/>
<protein>
    <submittedName>
        <fullName evidence="1">Uncharacterized protein</fullName>
    </submittedName>
</protein>
<organism evidence="1 2">
    <name type="scientific">Singulisphaera acidiphila (strain ATCC BAA-1392 / DSM 18658 / VKM B-2454 / MOB10)</name>
    <dbReference type="NCBI Taxonomy" id="886293"/>
    <lineage>
        <taxon>Bacteria</taxon>
        <taxon>Pseudomonadati</taxon>
        <taxon>Planctomycetota</taxon>
        <taxon>Planctomycetia</taxon>
        <taxon>Isosphaerales</taxon>
        <taxon>Isosphaeraceae</taxon>
        <taxon>Singulisphaera</taxon>
    </lineage>
</organism>
<proteinExistence type="predicted"/>
<name>L0DGQ5_SINAD</name>
<evidence type="ECO:0000313" key="1">
    <source>
        <dbReference type="EMBL" id="AGA27988.1"/>
    </source>
</evidence>
<sequence length="119" mass="12871">MTSELTGVAKGRGGRANRERAYCADRTPLNGRTRLALTDQLSRRIIAAGLRWPEVGHRASARRSRPSSAAGTVQADWVVGRERQDDLGLEPRREGSATAIGHRKTLSEGPVLSAILSNI</sequence>
<dbReference type="AlphaFoldDB" id="L0DGQ5"/>
<accession>L0DGQ5</accession>
<dbReference type="STRING" id="886293.Sinac_3750"/>
<dbReference type="EMBL" id="CP003364">
    <property type="protein sequence ID" value="AGA27988.1"/>
    <property type="molecule type" value="Genomic_DNA"/>
</dbReference>
<dbReference type="HOGENOM" id="CLU_2059851_0_0_0"/>
<gene>
    <name evidence="1" type="ordered locus">Sinac_3750</name>
</gene>
<evidence type="ECO:0000313" key="2">
    <source>
        <dbReference type="Proteomes" id="UP000010798"/>
    </source>
</evidence>
<dbReference type="Proteomes" id="UP000010798">
    <property type="component" value="Chromosome"/>
</dbReference>
<reference evidence="1 2" key="1">
    <citation type="submission" date="2012-02" db="EMBL/GenBank/DDBJ databases">
        <title>Complete sequence of chromosome of Singulisphaera acidiphila DSM 18658.</title>
        <authorList>
            <consortium name="US DOE Joint Genome Institute (JGI-PGF)"/>
            <person name="Lucas S."/>
            <person name="Copeland A."/>
            <person name="Lapidus A."/>
            <person name="Glavina del Rio T."/>
            <person name="Dalin E."/>
            <person name="Tice H."/>
            <person name="Bruce D."/>
            <person name="Goodwin L."/>
            <person name="Pitluck S."/>
            <person name="Peters L."/>
            <person name="Ovchinnikova G."/>
            <person name="Chertkov O."/>
            <person name="Kyrpides N."/>
            <person name="Mavromatis K."/>
            <person name="Ivanova N."/>
            <person name="Brettin T."/>
            <person name="Detter J.C."/>
            <person name="Han C."/>
            <person name="Larimer F."/>
            <person name="Land M."/>
            <person name="Hauser L."/>
            <person name="Markowitz V."/>
            <person name="Cheng J.-F."/>
            <person name="Hugenholtz P."/>
            <person name="Woyke T."/>
            <person name="Wu D."/>
            <person name="Tindall B."/>
            <person name="Pomrenke H."/>
            <person name="Brambilla E."/>
            <person name="Klenk H.-P."/>
            <person name="Eisen J.A."/>
        </authorList>
    </citation>
    <scope>NUCLEOTIDE SEQUENCE [LARGE SCALE GENOMIC DNA]</scope>
    <source>
        <strain evidence="2">ATCC BAA-1392 / DSM 18658 / VKM B-2454 / MOB10</strain>
    </source>
</reference>